<dbReference type="RefSeq" id="WP_160730459.1">
    <property type="nucleotide sequence ID" value="NZ_WTYP01000001.1"/>
</dbReference>
<name>A0A6I4UZ90_9SPHN</name>
<organism evidence="1 2">
    <name type="scientific">Pontixanthobacter luteolus</name>
    <dbReference type="NCBI Taxonomy" id="295089"/>
    <lineage>
        <taxon>Bacteria</taxon>
        <taxon>Pseudomonadati</taxon>
        <taxon>Pseudomonadota</taxon>
        <taxon>Alphaproteobacteria</taxon>
        <taxon>Sphingomonadales</taxon>
        <taxon>Erythrobacteraceae</taxon>
        <taxon>Pontixanthobacter</taxon>
    </lineage>
</organism>
<dbReference type="Gene3D" id="1.20.910.10">
    <property type="entry name" value="Heme oxygenase-like"/>
    <property type="match status" value="1"/>
</dbReference>
<evidence type="ECO:0000313" key="1">
    <source>
        <dbReference type="EMBL" id="MXP47329.1"/>
    </source>
</evidence>
<protein>
    <recommendedName>
        <fullName evidence="3">3-oxoacyl-ACP synthase</fullName>
    </recommendedName>
</protein>
<reference evidence="1 2" key="1">
    <citation type="submission" date="2019-12" db="EMBL/GenBank/DDBJ databases">
        <title>Genomic-based taxomic classification of the family Erythrobacteraceae.</title>
        <authorList>
            <person name="Xu L."/>
        </authorList>
    </citation>
    <scope>NUCLEOTIDE SEQUENCE [LARGE SCALE GENOMIC DNA]</scope>
    <source>
        <strain evidence="1 2">SW-109</strain>
    </source>
</reference>
<dbReference type="Pfam" id="PF14518">
    <property type="entry name" value="Haem_oxygenas_2"/>
    <property type="match status" value="1"/>
</dbReference>
<dbReference type="SUPFAM" id="SSF48613">
    <property type="entry name" value="Heme oxygenase-like"/>
    <property type="match status" value="1"/>
</dbReference>
<accession>A0A6I4UZ90</accession>
<dbReference type="AlphaFoldDB" id="A0A6I4UZ90"/>
<evidence type="ECO:0008006" key="3">
    <source>
        <dbReference type="Google" id="ProtNLM"/>
    </source>
</evidence>
<dbReference type="InterPro" id="IPR016084">
    <property type="entry name" value="Haem_Oase-like_multi-hlx"/>
</dbReference>
<gene>
    <name evidence="1" type="ORF">GRI43_07980</name>
</gene>
<evidence type="ECO:0000313" key="2">
    <source>
        <dbReference type="Proteomes" id="UP000471435"/>
    </source>
</evidence>
<dbReference type="OrthoDB" id="6270691at2"/>
<sequence>MNAETGKPDTALARTHRGLARVWIDFETSLMTVPLVSRLHAGKWRRDDYLALLRNLRQQVVEGSRWISRAASNLGTDYEELRTLFIHHAEEEHRDYRMLEDNYVAAGGLREDIVGGEKNIGSEALSGYMYNAASQRDPVGMLGAMFVIEGLGNRIAGPWSKLMAEQLDLPPEATSFFTYHGENDEDHLEMFDRAMEIAVTSDAVGSDIIKHAKVVARLYRLQLEEIDNV</sequence>
<dbReference type="EMBL" id="WTYP01000001">
    <property type="protein sequence ID" value="MXP47329.1"/>
    <property type="molecule type" value="Genomic_DNA"/>
</dbReference>
<proteinExistence type="predicted"/>
<dbReference type="Proteomes" id="UP000471435">
    <property type="component" value="Unassembled WGS sequence"/>
</dbReference>
<comment type="caution">
    <text evidence="1">The sequence shown here is derived from an EMBL/GenBank/DDBJ whole genome shotgun (WGS) entry which is preliminary data.</text>
</comment>
<keyword evidence="2" id="KW-1185">Reference proteome</keyword>